<dbReference type="RefSeq" id="WP_194538210.1">
    <property type="nucleotide sequence ID" value="NZ_JACEFB010000008.1"/>
</dbReference>
<comment type="caution">
    <text evidence="1">The sequence shown here is derived from an EMBL/GenBank/DDBJ whole genome shotgun (WGS) entry which is preliminary data.</text>
</comment>
<sequence length="324" mass="36633">MAAFRSMVLSLWLGGVVVGGVWWAVLCQQGMSQAVAQADGSWRERFLREAPAAWKEYAEFARCLQGSCTTRYLIHSTGKKMLHRTEIKQNNECGMYTYEVVEGDVVRLAVELKAYNSKYSFMLGRRTLDGEWLVVRYGVEADQIALRQETREGIDSTSSAPVRAVRTRLVDLVGQSTFRVVEVKGVEYEGRECVAVRFENPHPMSRQPFVPEQGGVLVLDPSRKWCLCRAEIRSQYLGDKGPKDVSEVVVVETRVGKSGYPIPVRRTLQNDGGVITSEYDLRDEGVEPLEREFTLSAFGLPEPVGVEWERPVRWYLWLMLAGVV</sequence>
<reference evidence="1 2" key="1">
    <citation type="submission" date="2020-07" db="EMBL/GenBank/DDBJ databases">
        <title>Thermogemmata thermophila gen. nov., sp. nov., a novel moderate thermophilic planctomycete from a Kamchatka hot spring.</title>
        <authorList>
            <person name="Elcheninov A.G."/>
            <person name="Podosokorskaya O.A."/>
            <person name="Kovaleva O.L."/>
            <person name="Novikov A."/>
            <person name="Bonch-Osmolovskaya E.A."/>
            <person name="Toshchakov S.V."/>
            <person name="Kublanov I.V."/>
        </authorList>
    </citation>
    <scope>NUCLEOTIDE SEQUENCE [LARGE SCALE GENOMIC DNA]</scope>
    <source>
        <strain evidence="1 2">2918</strain>
    </source>
</reference>
<gene>
    <name evidence="1" type="ORF">H0921_11375</name>
</gene>
<proteinExistence type="predicted"/>
<name>A0A7V9AC03_9BACT</name>
<dbReference type="AlphaFoldDB" id="A0A7V9AC03"/>
<feature type="non-terminal residue" evidence="1">
    <location>
        <position position="324"/>
    </location>
</feature>
<accession>A0A7V9AC03</accession>
<dbReference type="EMBL" id="JACEFB010000008">
    <property type="protein sequence ID" value="MBA2226761.1"/>
    <property type="molecule type" value="Genomic_DNA"/>
</dbReference>
<evidence type="ECO:0000313" key="1">
    <source>
        <dbReference type="EMBL" id="MBA2226761.1"/>
    </source>
</evidence>
<keyword evidence="2" id="KW-1185">Reference proteome</keyword>
<evidence type="ECO:0000313" key="2">
    <source>
        <dbReference type="Proteomes" id="UP000542342"/>
    </source>
</evidence>
<protein>
    <submittedName>
        <fullName evidence="1">Uncharacterized protein</fullName>
    </submittedName>
</protein>
<dbReference type="Proteomes" id="UP000542342">
    <property type="component" value="Unassembled WGS sequence"/>
</dbReference>
<organism evidence="1 2">
    <name type="scientific">Thermogemmata fonticola</name>
    <dbReference type="NCBI Taxonomy" id="2755323"/>
    <lineage>
        <taxon>Bacteria</taxon>
        <taxon>Pseudomonadati</taxon>
        <taxon>Planctomycetota</taxon>
        <taxon>Planctomycetia</taxon>
        <taxon>Gemmatales</taxon>
        <taxon>Gemmataceae</taxon>
        <taxon>Thermogemmata</taxon>
    </lineage>
</organism>